<evidence type="ECO:0000256" key="1">
    <source>
        <dbReference type="SAM" id="MobiDB-lite"/>
    </source>
</evidence>
<proteinExistence type="predicted"/>
<dbReference type="RefSeq" id="XP_006697332.1">
    <property type="nucleotide sequence ID" value="XM_006697269.1"/>
</dbReference>
<feature type="region of interest" description="Disordered" evidence="1">
    <location>
        <begin position="1"/>
        <end position="91"/>
    </location>
</feature>
<sequence length="141" mass="15480">MIPPPEPTSEFKPSSKGGSSALRSGRSSRSSTIARKAEKFISPRGPAPIPIYDFDSAPAPHIGHEKPKDVQPSTTNNTKESKPGFFRGMFGSANDETPMAVAYHSWISRVMMRKFNQESLEVGDLEIELIPIQHNMKLTGP</sequence>
<evidence type="ECO:0000313" key="3">
    <source>
        <dbReference type="Proteomes" id="UP000008066"/>
    </source>
</evidence>
<reference evidence="2 3" key="1">
    <citation type="journal article" date="2011" name="Cell">
        <title>Insight into structure and assembly of the nuclear pore complex by utilizing the genome of a eukaryotic thermophile.</title>
        <authorList>
            <person name="Amlacher S."/>
            <person name="Sarges P."/>
            <person name="Flemming D."/>
            <person name="van Noort V."/>
            <person name="Kunze R."/>
            <person name="Devos D.P."/>
            <person name="Arumugam M."/>
            <person name="Bork P."/>
            <person name="Hurt E."/>
        </authorList>
    </citation>
    <scope>NUCLEOTIDE SEQUENCE [LARGE SCALE GENOMIC DNA]</scope>
    <source>
        <strain evidence="3">DSM 1495 / CBS 144.50 / IMI 039719</strain>
    </source>
</reference>
<accession>G0SHM5</accession>
<dbReference type="AlphaFoldDB" id="G0SHM5"/>
<protein>
    <submittedName>
        <fullName evidence="2">Uncharacterized protein</fullName>
    </submittedName>
</protein>
<feature type="compositionally biased region" description="Low complexity" evidence="1">
    <location>
        <begin position="14"/>
        <end position="31"/>
    </location>
</feature>
<dbReference type="Proteomes" id="UP000008066">
    <property type="component" value="Unassembled WGS sequence"/>
</dbReference>
<evidence type="ECO:0000313" key="2">
    <source>
        <dbReference type="EMBL" id="EGS17714.1"/>
    </source>
</evidence>
<gene>
    <name evidence="2" type="ORF">CTHT_0070560</name>
</gene>
<organism evidence="3">
    <name type="scientific">Chaetomium thermophilum (strain DSM 1495 / CBS 144.50 / IMI 039719)</name>
    <name type="common">Thermochaetoides thermophila</name>
    <dbReference type="NCBI Taxonomy" id="759272"/>
    <lineage>
        <taxon>Eukaryota</taxon>
        <taxon>Fungi</taxon>
        <taxon>Dikarya</taxon>
        <taxon>Ascomycota</taxon>
        <taxon>Pezizomycotina</taxon>
        <taxon>Sordariomycetes</taxon>
        <taxon>Sordariomycetidae</taxon>
        <taxon>Sordariales</taxon>
        <taxon>Chaetomiaceae</taxon>
        <taxon>Thermochaetoides</taxon>
    </lineage>
</organism>
<dbReference type="HOGENOM" id="CLU_1825077_0_0_1"/>
<name>G0SHM5_CHATD</name>
<dbReference type="STRING" id="759272.G0SHM5"/>
<dbReference type="EMBL" id="GL988047">
    <property type="protein sequence ID" value="EGS17714.1"/>
    <property type="molecule type" value="Genomic_DNA"/>
</dbReference>
<keyword evidence="3" id="KW-1185">Reference proteome</keyword>
<dbReference type="GeneID" id="18261094"/>
<dbReference type="KEGG" id="cthr:CTHT_0070560"/>